<protein>
    <submittedName>
        <fullName evidence="2">Porin family protein</fullName>
    </submittedName>
</protein>
<evidence type="ECO:0000313" key="3">
    <source>
        <dbReference type="Proteomes" id="UP000319209"/>
    </source>
</evidence>
<dbReference type="Proteomes" id="UP000319209">
    <property type="component" value="Chromosome"/>
</dbReference>
<accession>A0A516GPD8</accession>
<keyword evidence="3" id="KW-1185">Reference proteome</keyword>
<dbReference type="InterPro" id="IPR046588">
    <property type="entry name" value="DUF6646"/>
</dbReference>
<name>A0A516GPD8_9FLAO</name>
<gene>
    <name evidence="2" type="ORF">FNB79_05155</name>
</gene>
<evidence type="ECO:0000313" key="2">
    <source>
        <dbReference type="EMBL" id="QDO93388.1"/>
    </source>
</evidence>
<dbReference type="RefSeq" id="WP_143380292.1">
    <property type="nucleotide sequence ID" value="NZ_CP041637.1"/>
</dbReference>
<proteinExistence type="predicted"/>
<dbReference type="KEGG" id="fop:FNB79_05155"/>
<evidence type="ECO:0000256" key="1">
    <source>
        <dbReference type="SAM" id="SignalP"/>
    </source>
</evidence>
<feature type="chain" id="PRO_5021804308" evidence="1">
    <location>
        <begin position="19"/>
        <end position="162"/>
    </location>
</feature>
<sequence length="162" mass="17702">MKNLLLIACLCVVSFANAQAFRGKGDQKFQIGASFQDNGTGINGTYDFGVGENISFGVSTTYLLGVNDDLDADFGDRFDIKARFNANLSSVIGMDEFDVYPGLSFSTRNFGGHVGARYFFTDGFGVYSEMSFPIAKYETESLTAEEKLNNQFVFSLGASFNL</sequence>
<organism evidence="2 3">
    <name type="scientific">Formosa sediminum</name>
    <dbReference type="NCBI Taxonomy" id="2594004"/>
    <lineage>
        <taxon>Bacteria</taxon>
        <taxon>Pseudomonadati</taxon>
        <taxon>Bacteroidota</taxon>
        <taxon>Flavobacteriia</taxon>
        <taxon>Flavobacteriales</taxon>
        <taxon>Flavobacteriaceae</taxon>
        <taxon>Formosa</taxon>
    </lineage>
</organism>
<dbReference type="AlphaFoldDB" id="A0A516GPD8"/>
<dbReference type="Pfam" id="PF20351">
    <property type="entry name" value="DUF6646"/>
    <property type="match status" value="1"/>
</dbReference>
<dbReference type="EMBL" id="CP041637">
    <property type="protein sequence ID" value="QDO93388.1"/>
    <property type="molecule type" value="Genomic_DNA"/>
</dbReference>
<feature type="signal peptide" evidence="1">
    <location>
        <begin position="1"/>
        <end position="18"/>
    </location>
</feature>
<reference evidence="2 3" key="1">
    <citation type="submission" date="2019-07" db="EMBL/GenBank/DDBJ databases">
        <title>Genome sequencing for Formosa sp. PS13.</title>
        <authorList>
            <person name="Park S.-J."/>
        </authorList>
    </citation>
    <scope>NUCLEOTIDE SEQUENCE [LARGE SCALE GENOMIC DNA]</scope>
    <source>
        <strain evidence="2 3">PS13</strain>
    </source>
</reference>
<keyword evidence="1" id="KW-0732">Signal</keyword>
<dbReference type="OrthoDB" id="1118003at2"/>